<dbReference type="AlphaFoldDB" id="A0AAW1NS92"/>
<gene>
    <name evidence="1" type="ORF">WJX73_006040</name>
</gene>
<evidence type="ECO:0000313" key="2">
    <source>
        <dbReference type="Proteomes" id="UP001465755"/>
    </source>
</evidence>
<evidence type="ECO:0000313" key="1">
    <source>
        <dbReference type="EMBL" id="KAK9791399.1"/>
    </source>
</evidence>
<protein>
    <submittedName>
        <fullName evidence="1">Uncharacterized protein</fullName>
    </submittedName>
</protein>
<proteinExistence type="predicted"/>
<sequence length="124" mass="12776">MTSDGHSFTGSKLQQVKEGQPAIAVAATDALKAGNEPGQATGASSFMRWCWPLSCCADCGPSHGPGQQAFVAPKVQLLERGAAGEACATESQTGSKKILHVKELVQPSANLMPGATEHGPIALY</sequence>
<name>A0AAW1NS92_9CHLO</name>
<dbReference type="Proteomes" id="UP001465755">
    <property type="component" value="Unassembled WGS sequence"/>
</dbReference>
<dbReference type="EMBL" id="JALJOQ010000177">
    <property type="protein sequence ID" value="KAK9791399.1"/>
    <property type="molecule type" value="Genomic_DNA"/>
</dbReference>
<accession>A0AAW1NS92</accession>
<keyword evidence="2" id="KW-1185">Reference proteome</keyword>
<organism evidence="1 2">
    <name type="scientific">Symbiochloris irregularis</name>
    <dbReference type="NCBI Taxonomy" id="706552"/>
    <lineage>
        <taxon>Eukaryota</taxon>
        <taxon>Viridiplantae</taxon>
        <taxon>Chlorophyta</taxon>
        <taxon>core chlorophytes</taxon>
        <taxon>Trebouxiophyceae</taxon>
        <taxon>Trebouxiales</taxon>
        <taxon>Trebouxiaceae</taxon>
        <taxon>Symbiochloris</taxon>
    </lineage>
</organism>
<reference evidence="1 2" key="1">
    <citation type="journal article" date="2024" name="Nat. Commun.">
        <title>Phylogenomics reveals the evolutionary origins of lichenization in chlorophyte algae.</title>
        <authorList>
            <person name="Puginier C."/>
            <person name="Libourel C."/>
            <person name="Otte J."/>
            <person name="Skaloud P."/>
            <person name="Haon M."/>
            <person name="Grisel S."/>
            <person name="Petersen M."/>
            <person name="Berrin J.G."/>
            <person name="Delaux P.M."/>
            <person name="Dal Grande F."/>
            <person name="Keller J."/>
        </authorList>
    </citation>
    <scope>NUCLEOTIDE SEQUENCE [LARGE SCALE GENOMIC DNA]</scope>
    <source>
        <strain evidence="1 2">SAG 2036</strain>
    </source>
</reference>
<comment type="caution">
    <text evidence="1">The sequence shown here is derived from an EMBL/GenBank/DDBJ whole genome shotgun (WGS) entry which is preliminary data.</text>
</comment>